<gene>
    <name evidence="10" type="ORF">AW736_04715</name>
</gene>
<protein>
    <submittedName>
        <fullName evidence="10">Secretion system protein</fullName>
    </submittedName>
</protein>
<evidence type="ECO:0000313" key="10">
    <source>
        <dbReference type="EMBL" id="OAM91184.1"/>
    </source>
</evidence>
<comment type="similarity">
    <text evidence="2">Belongs to the GSP F family.</text>
</comment>
<dbReference type="PANTHER" id="PTHR30012:SF0">
    <property type="entry name" value="TYPE II SECRETION SYSTEM PROTEIN F-RELATED"/>
    <property type="match status" value="1"/>
</dbReference>
<proteinExistence type="inferred from homology"/>
<keyword evidence="5 8" id="KW-1133">Transmembrane helix</keyword>
<evidence type="ECO:0000256" key="1">
    <source>
        <dbReference type="ARBA" id="ARBA00004651"/>
    </source>
</evidence>
<keyword evidence="3" id="KW-1003">Cell membrane</keyword>
<evidence type="ECO:0000256" key="2">
    <source>
        <dbReference type="ARBA" id="ARBA00005745"/>
    </source>
</evidence>
<dbReference type="Pfam" id="PF00482">
    <property type="entry name" value="T2SSF"/>
    <property type="match status" value="2"/>
</dbReference>
<reference evidence="10 11" key="1">
    <citation type="submission" date="2016-01" db="EMBL/GenBank/DDBJ databases">
        <title>High potential of lignocellulose degradation of a new Verrucomicrobia species.</title>
        <authorList>
            <person name="Wang Y."/>
            <person name="Shi Y."/>
            <person name="Qiu Z."/>
            <person name="Liu S."/>
            <person name="Yang H."/>
        </authorList>
    </citation>
    <scope>NUCLEOTIDE SEQUENCE [LARGE SCALE GENOMIC DNA]</scope>
    <source>
        <strain evidence="10 11">TSB47</strain>
    </source>
</reference>
<feature type="region of interest" description="Disordered" evidence="7">
    <location>
        <begin position="44"/>
        <end position="73"/>
    </location>
</feature>
<dbReference type="InterPro" id="IPR018076">
    <property type="entry name" value="T2SS_GspF_dom"/>
</dbReference>
<sequence length="430" mass="46358">MPAFTYTARDRSGQTVQSTLDAPSRKDALRLLAARGLQPVSIDESGAASAAKTKPARLRSTPGPASASAPQAAVANTPVNTRLTFTRRECLPFLQALADLISSGLSAGESLRLLTQRVRSPRLRALCARLWELVSEGATLSRALAAFPQVFESSIINLIQAGEATGNLREVLDRLIEHLSERARLKRELVNALAYPLLLMVIAGGVILFFLFFLLPRMESLFTALGSRLPVSTKILIGFANFSLTYGIFIAGALVFAGLAVWRWYKTPAGRAAIDALLLKIPLVGPFLVSRTVLSISQTLSILLENGITASEALKMTGRQINNRVHHDAFDEAISRVMEGESLSGALQRTDCFPPLVLDQLAIGENTGSIVPSLKKIAVNYQQIVTSRLTLFTNFLGTAVLLGTFGFIAFLAFAMISAIFGLSSSFSHRG</sequence>
<dbReference type="OrthoDB" id="9805682at2"/>
<name>A0A178IMS1_9BACT</name>
<accession>A0A178IMS1</accession>
<evidence type="ECO:0000256" key="8">
    <source>
        <dbReference type="SAM" id="Phobius"/>
    </source>
</evidence>
<dbReference type="InterPro" id="IPR003004">
    <property type="entry name" value="GspF/PilC"/>
</dbReference>
<evidence type="ECO:0000256" key="6">
    <source>
        <dbReference type="ARBA" id="ARBA00023136"/>
    </source>
</evidence>
<evidence type="ECO:0000259" key="9">
    <source>
        <dbReference type="Pfam" id="PF00482"/>
    </source>
</evidence>
<dbReference type="PANTHER" id="PTHR30012">
    <property type="entry name" value="GENERAL SECRETION PATHWAY PROTEIN"/>
    <property type="match status" value="1"/>
</dbReference>
<dbReference type="EMBL" id="LRRQ01000039">
    <property type="protein sequence ID" value="OAM91184.1"/>
    <property type="molecule type" value="Genomic_DNA"/>
</dbReference>
<dbReference type="InterPro" id="IPR042094">
    <property type="entry name" value="T2SS_GspF_sf"/>
</dbReference>
<feature type="region of interest" description="Disordered" evidence="7">
    <location>
        <begin position="1"/>
        <end position="21"/>
    </location>
</feature>
<feature type="compositionally biased region" description="Low complexity" evidence="7">
    <location>
        <begin position="60"/>
        <end position="73"/>
    </location>
</feature>
<keyword evidence="11" id="KW-1185">Reference proteome</keyword>
<evidence type="ECO:0000256" key="7">
    <source>
        <dbReference type="SAM" id="MobiDB-lite"/>
    </source>
</evidence>
<dbReference type="Proteomes" id="UP000078486">
    <property type="component" value="Unassembled WGS sequence"/>
</dbReference>
<dbReference type="Gene3D" id="1.20.81.30">
    <property type="entry name" value="Type II secretion system (T2SS), domain F"/>
    <property type="match status" value="2"/>
</dbReference>
<keyword evidence="6 8" id="KW-0472">Membrane</keyword>
<evidence type="ECO:0000256" key="5">
    <source>
        <dbReference type="ARBA" id="ARBA00022989"/>
    </source>
</evidence>
<keyword evidence="4 8" id="KW-0812">Transmembrane</keyword>
<evidence type="ECO:0000256" key="3">
    <source>
        <dbReference type="ARBA" id="ARBA00022475"/>
    </source>
</evidence>
<feature type="transmembrane region" description="Helical" evidence="8">
    <location>
        <begin position="235"/>
        <end position="265"/>
    </location>
</feature>
<comment type="caution">
    <text evidence="10">The sequence shown here is derived from an EMBL/GenBank/DDBJ whole genome shotgun (WGS) entry which is preliminary data.</text>
</comment>
<dbReference type="GO" id="GO:0005886">
    <property type="term" value="C:plasma membrane"/>
    <property type="evidence" value="ECO:0007669"/>
    <property type="project" value="UniProtKB-SubCell"/>
</dbReference>
<feature type="transmembrane region" description="Helical" evidence="8">
    <location>
        <begin position="395"/>
        <end position="422"/>
    </location>
</feature>
<evidence type="ECO:0000256" key="4">
    <source>
        <dbReference type="ARBA" id="ARBA00022692"/>
    </source>
</evidence>
<feature type="transmembrane region" description="Helical" evidence="8">
    <location>
        <begin position="192"/>
        <end position="215"/>
    </location>
</feature>
<evidence type="ECO:0000313" key="11">
    <source>
        <dbReference type="Proteomes" id="UP000078486"/>
    </source>
</evidence>
<dbReference type="STRING" id="1184151.AW736_04715"/>
<organism evidence="10 11">
    <name type="scientific">Termitidicoccus mucosus</name>
    <dbReference type="NCBI Taxonomy" id="1184151"/>
    <lineage>
        <taxon>Bacteria</taxon>
        <taxon>Pseudomonadati</taxon>
        <taxon>Verrucomicrobiota</taxon>
        <taxon>Opitutia</taxon>
        <taxon>Opitutales</taxon>
        <taxon>Opitutaceae</taxon>
        <taxon>Termitidicoccus</taxon>
    </lineage>
</organism>
<comment type="subcellular location">
    <subcellularLocation>
        <location evidence="1">Cell membrane</location>
        <topology evidence="1">Multi-pass membrane protein</topology>
    </subcellularLocation>
</comment>
<feature type="domain" description="Type II secretion system protein GspF" evidence="9">
    <location>
        <begin position="297"/>
        <end position="416"/>
    </location>
</feature>
<dbReference type="AlphaFoldDB" id="A0A178IMS1"/>
<dbReference type="PRINTS" id="PR00812">
    <property type="entry name" value="BCTERIALGSPF"/>
</dbReference>
<feature type="domain" description="Type II secretion system protein GspF" evidence="9">
    <location>
        <begin position="93"/>
        <end position="216"/>
    </location>
</feature>
<dbReference type="RefSeq" id="WP_068769793.1">
    <property type="nucleotide sequence ID" value="NZ_CP109796.1"/>
</dbReference>